<dbReference type="CDD" id="cd02803">
    <property type="entry name" value="OYE_like_FMN_family"/>
    <property type="match status" value="1"/>
</dbReference>
<keyword evidence="2" id="KW-0560">Oxidoreductase</keyword>
<dbReference type="EMBL" id="CP045809">
    <property type="protein sequence ID" value="QHN33575.1"/>
    <property type="molecule type" value="Genomic_DNA"/>
</dbReference>
<dbReference type="Pfam" id="PF00724">
    <property type="entry name" value="Oxidored_FMN"/>
    <property type="match status" value="1"/>
</dbReference>
<keyword evidence="1" id="KW-0285">Flavoprotein</keyword>
<keyword evidence="5" id="KW-1185">Reference proteome</keyword>
<dbReference type="Gene3D" id="3.20.20.70">
    <property type="entry name" value="Aldolase class I"/>
    <property type="match status" value="1"/>
</dbReference>
<accession>A0ABX6IE51</accession>
<feature type="domain" description="NADH:flavin oxidoreductase/NADH oxidase N-terminal" evidence="3">
    <location>
        <begin position="12"/>
        <end position="232"/>
    </location>
</feature>
<evidence type="ECO:0000256" key="2">
    <source>
        <dbReference type="ARBA" id="ARBA00023002"/>
    </source>
</evidence>
<gene>
    <name evidence="4" type="ORF">GII31_00280</name>
</gene>
<name>A0ABX6IE51_9ACTN</name>
<evidence type="ECO:0000256" key="1">
    <source>
        <dbReference type="ARBA" id="ARBA00022630"/>
    </source>
</evidence>
<dbReference type="InterPro" id="IPR001155">
    <property type="entry name" value="OxRdtase_FMN_N"/>
</dbReference>
<evidence type="ECO:0000313" key="4">
    <source>
        <dbReference type="EMBL" id="QHN33575.1"/>
    </source>
</evidence>
<dbReference type="InterPro" id="IPR051799">
    <property type="entry name" value="NADH_flavin_oxidoreductase"/>
</dbReference>
<dbReference type="InterPro" id="IPR013785">
    <property type="entry name" value="Aldolase_TIM"/>
</dbReference>
<dbReference type="Proteomes" id="UP001059836">
    <property type="component" value="Chromosome"/>
</dbReference>
<evidence type="ECO:0000313" key="5">
    <source>
        <dbReference type="Proteomes" id="UP001059836"/>
    </source>
</evidence>
<organism evidence="4 5">
    <name type="scientific">Gordonia pseudamarae</name>
    <dbReference type="NCBI Taxonomy" id="2831662"/>
    <lineage>
        <taxon>Bacteria</taxon>
        <taxon>Bacillati</taxon>
        <taxon>Actinomycetota</taxon>
        <taxon>Actinomycetes</taxon>
        <taxon>Mycobacteriales</taxon>
        <taxon>Gordoniaceae</taxon>
        <taxon>Gordonia</taxon>
    </lineage>
</organism>
<dbReference type="RefSeq" id="WP_213245729.1">
    <property type="nucleotide sequence ID" value="NZ_CP045806.1"/>
</dbReference>
<reference evidence="4" key="1">
    <citation type="journal article" date="2021" name="Nat. Microbiol.">
        <title>Cocultivation of an ultrasmall environmental parasitic bacterium with lytic ability against bacteria associated with wastewater foams.</title>
        <authorList>
            <person name="Batinovic S."/>
            <person name="Rose J.J.A."/>
            <person name="Ratcliffe J."/>
            <person name="Seviour R.J."/>
            <person name="Petrovski S."/>
        </authorList>
    </citation>
    <scope>NUCLEOTIDE SEQUENCE</scope>
    <source>
        <strain evidence="4">CON9</strain>
    </source>
</reference>
<dbReference type="SUPFAM" id="SSF51395">
    <property type="entry name" value="FMN-linked oxidoreductases"/>
    <property type="match status" value="1"/>
</dbReference>
<proteinExistence type="predicted"/>
<evidence type="ECO:0000259" key="3">
    <source>
        <dbReference type="Pfam" id="PF00724"/>
    </source>
</evidence>
<protein>
    <submittedName>
        <fullName evidence="4">NADH:flavin oxidoreductase</fullName>
    </submittedName>
</protein>
<sequence>MHNHAAPADPFAAATLGPLTLRNRLIKCATFEGMTPDALVTDELIDFHRTHAAGGVAISTVAYCAISPEGRTDRHQIWMRPEAVPGLRRLTDAIHSEGALAAAQLGHAGAVANSVSNRAKALGPSRIPAPMGMSLTHKVGIDEIPALRATFSDAAKLAVDSGFDALEIHCGHNYLISSFLSPLLNRRRDAYGGSLANRARLAREVLETVREAVGPDVAIWAKLNMFDGVGTPGPGHSSSLSGFNIDEACQVAQWMESDGFLDAIEPTAGSSLLNPMYLFHGQAPRKAFAQAFHGVMKLGLQAGGPVFLKQYRYTDAYLLPLARELRKAVDLPLILLGGITGVDSMKLALAEGFQFMAMGRALLREPDLPLILQNDPTAHSQCTHCNLCMPTIYSTTRCPIRTGEVTGSGWPANVAG</sequence>
<dbReference type="PANTHER" id="PTHR43656:SF2">
    <property type="entry name" value="BINDING OXIDOREDUCTASE, PUTATIVE (AFU_ORTHOLOGUE AFUA_2G08260)-RELATED"/>
    <property type="match status" value="1"/>
</dbReference>
<dbReference type="PANTHER" id="PTHR43656">
    <property type="entry name" value="BINDING OXIDOREDUCTASE, PUTATIVE (AFU_ORTHOLOGUE AFUA_2G08260)-RELATED"/>
    <property type="match status" value="1"/>
</dbReference>